<dbReference type="RefSeq" id="WP_280115323.1">
    <property type="nucleotide sequence ID" value="NZ_JBHUFA010000001.1"/>
</dbReference>
<dbReference type="InterPro" id="IPR000160">
    <property type="entry name" value="GGDEF_dom"/>
</dbReference>
<sequence length="313" mass="34939">MATARTKPEVDYKALTECSSDVVMQVGPDNDLIYVSPSARPVLGWSAEELYLHFTELLHEDDRDRILGKAEALQSGRTERSMSAFRVYRKDGSILWVEGAAHRLVDAQGNPNGIVINMRDISQRMKLKEDLEALARTDGLTGLANRRSFDEMLEKEWAIARREKSHLSLLVIDLDYFKSVNDSYGHQVGDECLRAVGDILRSTARRPADLVARYGGEELAVILPRTHEDGAQTLAEYIRLALQDLKIPNEMNEAHGRVLTLSVGVATALCLNSATHSTKESLISCADQALYKAKMGGRNRVEFSRLIIRETDP</sequence>
<dbReference type="SMART" id="SM00091">
    <property type="entry name" value="PAS"/>
    <property type="match status" value="1"/>
</dbReference>
<dbReference type="PROSITE" id="PS50112">
    <property type="entry name" value="PAS"/>
    <property type="match status" value="1"/>
</dbReference>
<proteinExistence type="predicted"/>
<evidence type="ECO:0000256" key="1">
    <source>
        <dbReference type="ARBA" id="ARBA00012528"/>
    </source>
</evidence>
<gene>
    <name evidence="6" type="ORF">ACFSC7_05105</name>
</gene>
<dbReference type="CDD" id="cd01949">
    <property type="entry name" value="GGDEF"/>
    <property type="match status" value="1"/>
</dbReference>
<evidence type="ECO:0000259" key="5">
    <source>
        <dbReference type="PROSITE" id="PS50887"/>
    </source>
</evidence>
<keyword evidence="7" id="KW-1185">Reference proteome</keyword>
<feature type="domain" description="GGDEF" evidence="5">
    <location>
        <begin position="165"/>
        <end position="306"/>
    </location>
</feature>
<dbReference type="PROSITE" id="PS50113">
    <property type="entry name" value="PAC"/>
    <property type="match status" value="1"/>
</dbReference>
<protein>
    <recommendedName>
        <fullName evidence="1">diguanylate cyclase</fullName>
        <ecNumber evidence="1">2.7.7.65</ecNumber>
    </recommendedName>
</protein>
<dbReference type="PANTHER" id="PTHR45138:SF9">
    <property type="entry name" value="DIGUANYLATE CYCLASE DGCM-RELATED"/>
    <property type="match status" value="1"/>
</dbReference>
<dbReference type="PANTHER" id="PTHR45138">
    <property type="entry name" value="REGULATORY COMPONENTS OF SENSORY TRANSDUCTION SYSTEM"/>
    <property type="match status" value="1"/>
</dbReference>
<evidence type="ECO:0000259" key="4">
    <source>
        <dbReference type="PROSITE" id="PS50113"/>
    </source>
</evidence>
<evidence type="ECO:0000313" key="6">
    <source>
        <dbReference type="EMBL" id="MFD1694886.1"/>
    </source>
</evidence>
<dbReference type="NCBIfam" id="TIGR00229">
    <property type="entry name" value="sensory_box"/>
    <property type="match status" value="1"/>
</dbReference>
<dbReference type="SUPFAM" id="SSF55785">
    <property type="entry name" value="PYP-like sensor domain (PAS domain)"/>
    <property type="match status" value="1"/>
</dbReference>
<dbReference type="Proteomes" id="UP001597327">
    <property type="component" value="Unassembled WGS sequence"/>
</dbReference>
<dbReference type="InterPro" id="IPR000014">
    <property type="entry name" value="PAS"/>
</dbReference>
<accession>A0ABW4JTM3</accession>
<comment type="caution">
    <text evidence="6">The sequence shown here is derived from an EMBL/GenBank/DDBJ whole genome shotgun (WGS) entry which is preliminary data.</text>
</comment>
<evidence type="ECO:0000256" key="2">
    <source>
        <dbReference type="ARBA" id="ARBA00034247"/>
    </source>
</evidence>
<dbReference type="CDD" id="cd00130">
    <property type="entry name" value="PAS"/>
    <property type="match status" value="1"/>
</dbReference>
<dbReference type="InterPro" id="IPR013655">
    <property type="entry name" value="PAS_fold_3"/>
</dbReference>
<evidence type="ECO:0000313" key="7">
    <source>
        <dbReference type="Proteomes" id="UP001597327"/>
    </source>
</evidence>
<dbReference type="NCBIfam" id="TIGR00254">
    <property type="entry name" value="GGDEF"/>
    <property type="match status" value="1"/>
</dbReference>
<dbReference type="EMBL" id="JBHUFA010000001">
    <property type="protein sequence ID" value="MFD1694886.1"/>
    <property type="molecule type" value="Genomic_DNA"/>
</dbReference>
<comment type="catalytic activity">
    <reaction evidence="2">
        <text>2 GTP = 3',3'-c-di-GMP + 2 diphosphate</text>
        <dbReference type="Rhea" id="RHEA:24898"/>
        <dbReference type="ChEBI" id="CHEBI:33019"/>
        <dbReference type="ChEBI" id="CHEBI:37565"/>
        <dbReference type="ChEBI" id="CHEBI:58805"/>
        <dbReference type="EC" id="2.7.7.65"/>
    </reaction>
</comment>
<reference evidence="7" key="1">
    <citation type="journal article" date="2019" name="Int. J. Syst. Evol. Microbiol.">
        <title>The Global Catalogue of Microorganisms (GCM) 10K type strain sequencing project: providing services to taxonomists for standard genome sequencing and annotation.</title>
        <authorList>
            <consortium name="The Broad Institute Genomics Platform"/>
            <consortium name="The Broad Institute Genome Sequencing Center for Infectious Disease"/>
            <person name="Wu L."/>
            <person name="Ma J."/>
        </authorList>
    </citation>
    <scope>NUCLEOTIDE SEQUENCE [LARGE SCALE GENOMIC DNA]</scope>
    <source>
        <strain evidence="7">JCM 3369</strain>
    </source>
</reference>
<dbReference type="InterPro" id="IPR000700">
    <property type="entry name" value="PAS-assoc_C"/>
</dbReference>
<dbReference type="InterPro" id="IPR001610">
    <property type="entry name" value="PAC"/>
</dbReference>
<dbReference type="InterPro" id="IPR043128">
    <property type="entry name" value="Rev_trsase/Diguanyl_cyclase"/>
</dbReference>
<dbReference type="Gene3D" id="3.30.70.270">
    <property type="match status" value="1"/>
</dbReference>
<dbReference type="Gene3D" id="3.30.450.20">
    <property type="entry name" value="PAS domain"/>
    <property type="match status" value="1"/>
</dbReference>
<dbReference type="Pfam" id="PF08447">
    <property type="entry name" value="PAS_3"/>
    <property type="match status" value="1"/>
</dbReference>
<dbReference type="InterPro" id="IPR035965">
    <property type="entry name" value="PAS-like_dom_sf"/>
</dbReference>
<dbReference type="InterPro" id="IPR050469">
    <property type="entry name" value="Diguanylate_Cyclase"/>
</dbReference>
<dbReference type="SUPFAM" id="SSF55073">
    <property type="entry name" value="Nucleotide cyclase"/>
    <property type="match status" value="1"/>
</dbReference>
<feature type="domain" description="PAS" evidence="3">
    <location>
        <begin position="8"/>
        <end position="77"/>
    </location>
</feature>
<dbReference type="PROSITE" id="PS50887">
    <property type="entry name" value="GGDEF"/>
    <property type="match status" value="1"/>
</dbReference>
<dbReference type="EC" id="2.7.7.65" evidence="1"/>
<dbReference type="InterPro" id="IPR029787">
    <property type="entry name" value="Nucleotide_cyclase"/>
</dbReference>
<organism evidence="6 7">
    <name type="scientific">Roseibium aestuarii</name>
    <dbReference type="NCBI Taxonomy" id="2600299"/>
    <lineage>
        <taxon>Bacteria</taxon>
        <taxon>Pseudomonadati</taxon>
        <taxon>Pseudomonadota</taxon>
        <taxon>Alphaproteobacteria</taxon>
        <taxon>Hyphomicrobiales</taxon>
        <taxon>Stappiaceae</taxon>
        <taxon>Roseibium</taxon>
    </lineage>
</organism>
<dbReference type="Pfam" id="PF00990">
    <property type="entry name" value="GGDEF"/>
    <property type="match status" value="1"/>
</dbReference>
<dbReference type="SMART" id="SM00086">
    <property type="entry name" value="PAC"/>
    <property type="match status" value="1"/>
</dbReference>
<dbReference type="SMART" id="SM00267">
    <property type="entry name" value="GGDEF"/>
    <property type="match status" value="1"/>
</dbReference>
<evidence type="ECO:0000259" key="3">
    <source>
        <dbReference type="PROSITE" id="PS50112"/>
    </source>
</evidence>
<feature type="domain" description="PAC" evidence="4">
    <location>
        <begin position="81"/>
        <end position="133"/>
    </location>
</feature>
<name>A0ABW4JTM3_9HYPH</name>